<organism evidence="1 2">
    <name type="scientific">Ancylobacter novellus</name>
    <name type="common">Thiobacillus novellus</name>
    <dbReference type="NCBI Taxonomy" id="921"/>
    <lineage>
        <taxon>Bacteria</taxon>
        <taxon>Pseudomonadati</taxon>
        <taxon>Pseudomonadota</taxon>
        <taxon>Alphaproteobacteria</taxon>
        <taxon>Hyphomicrobiales</taxon>
        <taxon>Xanthobacteraceae</taxon>
        <taxon>Ancylobacter</taxon>
    </lineage>
</organism>
<dbReference type="AlphaFoldDB" id="A0A2W5KSS7"/>
<accession>A0A2W5KSS7</accession>
<sequence length="178" mass="18839">MAANVPLNDVFIARTLCAETVLSDAAATRRAFALASLAHPRLTYGGWVRYLKRAARPNQDRTGIMFLEDRRGYPHAMFRYAVDDRPSLVAAAAESAARILRLSDIVAADVAADSLLPEIATLAERLAGSLDCAMVMIELPGALRIGQGALVGYEEAAGGVVFRPLPRDAETAASGAAA</sequence>
<comment type="caution">
    <text evidence="1">The sequence shown here is derived from an EMBL/GenBank/DDBJ whole genome shotgun (WGS) entry which is preliminary data.</text>
</comment>
<evidence type="ECO:0000313" key="1">
    <source>
        <dbReference type="EMBL" id="PZQ19199.1"/>
    </source>
</evidence>
<dbReference type="EMBL" id="QFPN01000001">
    <property type="protein sequence ID" value="PZQ19199.1"/>
    <property type="molecule type" value="Genomic_DNA"/>
</dbReference>
<protein>
    <recommendedName>
        <fullName evidence="3">GNAT family N-acetyltransferase</fullName>
    </recommendedName>
</protein>
<evidence type="ECO:0000313" key="2">
    <source>
        <dbReference type="Proteomes" id="UP000249577"/>
    </source>
</evidence>
<reference evidence="1 2" key="1">
    <citation type="submission" date="2017-08" db="EMBL/GenBank/DDBJ databases">
        <title>Infants hospitalized years apart are colonized by the same room-sourced microbial strains.</title>
        <authorList>
            <person name="Brooks B."/>
            <person name="Olm M.R."/>
            <person name="Firek B.A."/>
            <person name="Baker R."/>
            <person name="Thomas B.C."/>
            <person name="Morowitz M.J."/>
            <person name="Banfield J.F."/>
        </authorList>
    </citation>
    <scope>NUCLEOTIDE SEQUENCE [LARGE SCALE GENOMIC DNA]</scope>
    <source>
        <strain evidence="1">S2_005_003_R2_43</strain>
    </source>
</reference>
<proteinExistence type="predicted"/>
<gene>
    <name evidence="1" type="ORF">DI565_02135</name>
</gene>
<name>A0A2W5KSS7_ANCNO</name>
<dbReference type="Proteomes" id="UP000249577">
    <property type="component" value="Unassembled WGS sequence"/>
</dbReference>
<evidence type="ECO:0008006" key="3">
    <source>
        <dbReference type="Google" id="ProtNLM"/>
    </source>
</evidence>